<sequence>MDCHSNMEGWLKDSSHSIWENENGMVRSLVLLLKCLKIMENAIFLSKENQMYTFKSN</sequence>
<evidence type="ECO:0000259" key="2">
    <source>
        <dbReference type="Pfam" id="PF07814"/>
    </source>
</evidence>
<dbReference type="Gene3D" id="1.25.10.10">
    <property type="entry name" value="Leucine-rich Repeat Variant"/>
    <property type="match status" value="1"/>
</dbReference>
<protein>
    <recommendedName>
        <fullName evidence="2">Wings apart-like protein C-terminal domain-containing protein</fullName>
    </recommendedName>
</protein>
<name>A0A5N5H7J6_9ROSA</name>
<dbReference type="EMBL" id="SMOL01000231">
    <property type="protein sequence ID" value="KAB2622092.1"/>
    <property type="molecule type" value="Genomic_DNA"/>
</dbReference>
<dbReference type="Proteomes" id="UP000327157">
    <property type="component" value="Chromosome 4"/>
</dbReference>
<evidence type="ECO:0000313" key="3">
    <source>
        <dbReference type="EMBL" id="KAB2622092.1"/>
    </source>
</evidence>
<evidence type="ECO:0000256" key="1">
    <source>
        <dbReference type="ARBA" id="ARBA00006854"/>
    </source>
</evidence>
<dbReference type="InterPro" id="IPR011989">
    <property type="entry name" value="ARM-like"/>
</dbReference>
<comment type="similarity">
    <text evidence="1">Belongs to the WAPL family.</text>
</comment>
<dbReference type="InterPro" id="IPR039874">
    <property type="entry name" value="WAPL"/>
</dbReference>
<dbReference type="OrthoDB" id="78088at2759"/>
<comment type="caution">
    <text evidence="3">The sequence shown here is derived from an EMBL/GenBank/DDBJ whole genome shotgun (WGS) entry which is preliminary data.</text>
</comment>
<gene>
    <name evidence="3" type="ORF">D8674_024274</name>
</gene>
<evidence type="ECO:0000313" key="4">
    <source>
        <dbReference type="Proteomes" id="UP000327157"/>
    </source>
</evidence>
<dbReference type="PANTHER" id="PTHR22100:SF13">
    <property type="entry name" value="WINGS APART-LIKE PROTEIN HOMOLOG"/>
    <property type="match status" value="1"/>
</dbReference>
<reference evidence="3 4" key="3">
    <citation type="submission" date="2019-11" db="EMBL/GenBank/DDBJ databases">
        <title>A de novo genome assembly of a pear dwarfing rootstock.</title>
        <authorList>
            <person name="Wang F."/>
            <person name="Wang J."/>
            <person name="Li S."/>
            <person name="Zhang Y."/>
            <person name="Fang M."/>
            <person name="Ma L."/>
            <person name="Zhao Y."/>
            <person name="Jiang S."/>
        </authorList>
    </citation>
    <scope>NUCLEOTIDE SEQUENCE [LARGE SCALE GENOMIC DNA]</scope>
    <source>
        <strain evidence="3">S2</strain>
        <tissue evidence="3">Leaf</tissue>
    </source>
</reference>
<feature type="domain" description="Wings apart-like protein C-terminal" evidence="2">
    <location>
        <begin position="2"/>
        <end position="54"/>
    </location>
</feature>
<proteinExistence type="inferred from homology"/>
<dbReference type="AlphaFoldDB" id="A0A5N5H7J6"/>
<dbReference type="InterPro" id="IPR022771">
    <property type="entry name" value="WAPL_C"/>
</dbReference>
<keyword evidence="4" id="KW-1185">Reference proteome</keyword>
<dbReference type="PANTHER" id="PTHR22100">
    <property type="entry name" value="WINGS APART-LIKE PROTEIN HOMOLOG"/>
    <property type="match status" value="1"/>
</dbReference>
<dbReference type="Pfam" id="PF07814">
    <property type="entry name" value="WAPL"/>
    <property type="match status" value="1"/>
</dbReference>
<reference evidence="4" key="2">
    <citation type="submission" date="2019-10" db="EMBL/GenBank/DDBJ databases">
        <title>A de novo genome assembly of a pear dwarfing rootstock.</title>
        <authorList>
            <person name="Wang F."/>
            <person name="Wang J."/>
            <person name="Li S."/>
            <person name="Zhang Y."/>
            <person name="Fang M."/>
            <person name="Ma L."/>
            <person name="Zhao Y."/>
            <person name="Jiang S."/>
        </authorList>
    </citation>
    <scope>NUCLEOTIDE SEQUENCE [LARGE SCALE GENOMIC DNA]</scope>
</reference>
<organism evidence="3 4">
    <name type="scientific">Pyrus ussuriensis x Pyrus communis</name>
    <dbReference type="NCBI Taxonomy" id="2448454"/>
    <lineage>
        <taxon>Eukaryota</taxon>
        <taxon>Viridiplantae</taxon>
        <taxon>Streptophyta</taxon>
        <taxon>Embryophyta</taxon>
        <taxon>Tracheophyta</taxon>
        <taxon>Spermatophyta</taxon>
        <taxon>Magnoliopsida</taxon>
        <taxon>eudicotyledons</taxon>
        <taxon>Gunneridae</taxon>
        <taxon>Pentapetalae</taxon>
        <taxon>rosids</taxon>
        <taxon>fabids</taxon>
        <taxon>Rosales</taxon>
        <taxon>Rosaceae</taxon>
        <taxon>Amygdaloideae</taxon>
        <taxon>Maleae</taxon>
        <taxon>Pyrus</taxon>
    </lineage>
</organism>
<reference evidence="3 4" key="1">
    <citation type="submission" date="2019-09" db="EMBL/GenBank/DDBJ databases">
        <authorList>
            <person name="Ou C."/>
        </authorList>
    </citation>
    <scope>NUCLEOTIDE SEQUENCE [LARGE SCALE GENOMIC DNA]</scope>
    <source>
        <strain evidence="3">S2</strain>
        <tissue evidence="3">Leaf</tissue>
    </source>
</reference>
<accession>A0A5N5H7J6</accession>